<dbReference type="AlphaFoldDB" id="A0A0L7K2T1"/>
<evidence type="ECO:0000313" key="1">
    <source>
        <dbReference type="EMBL" id="KOB51993.1"/>
    </source>
</evidence>
<keyword evidence="2" id="KW-1185">Reference proteome</keyword>
<sequence>MDLPTLDIKLQIRGLWFDVDHEQDKREYTILINMNRRGGNPSNVLCPRFPRGKNEGCVSCQSLDDNGAIFCGAALTSHRNATCGVAASRVSLWTIMELYSAMPL</sequence>
<protein>
    <submittedName>
        <fullName evidence="1">Uncharacterized protein</fullName>
    </submittedName>
</protein>
<gene>
    <name evidence="1" type="ORF">OBRU01_26718</name>
</gene>
<name>A0A0L7K2T1_OPEBR</name>
<dbReference type="EMBL" id="JTDY01014778">
    <property type="protein sequence ID" value="KOB51993.1"/>
    <property type="molecule type" value="Genomic_DNA"/>
</dbReference>
<reference evidence="1 2" key="1">
    <citation type="journal article" date="2015" name="Genome Biol. Evol.">
        <title>The genome of winter moth (Operophtera brumata) provides a genomic perspective on sexual dimorphism and phenology.</title>
        <authorList>
            <person name="Derks M.F."/>
            <person name="Smit S."/>
            <person name="Salis L."/>
            <person name="Schijlen E."/>
            <person name="Bossers A."/>
            <person name="Mateman C."/>
            <person name="Pijl A.S."/>
            <person name="de Ridder D."/>
            <person name="Groenen M.A."/>
            <person name="Visser M.E."/>
            <person name="Megens H.J."/>
        </authorList>
    </citation>
    <scope>NUCLEOTIDE SEQUENCE [LARGE SCALE GENOMIC DNA]</scope>
    <source>
        <strain evidence="1">WM2013NL</strain>
        <tissue evidence="1">Head and thorax</tissue>
    </source>
</reference>
<organism evidence="1 2">
    <name type="scientific">Operophtera brumata</name>
    <name type="common">Winter moth</name>
    <name type="synonym">Phalaena brumata</name>
    <dbReference type="NCBI Taxonomy" id="104452"/>
    <lineage>
        <taxon>Eukaryota</taxon>
        <taxon>Metazoa</taxon>
        <taxon>Ecdysozoa</taxon>
        <taxon>Arthropoda</taxon>
        <taxon>Hexapoda</taxon>
        <taxon>Insecta</taxon>
        <taxon>Pterygota</taxon>
        <taxon>Neoptera</taxon>
        <taxon>Endopterygota</taxon>
        <taxon>Lepidoptera</taxon>
        <taxon>Glossata</taxon>
        <taxon>Ditrysia</taxon>
        <taxon>Geometroidea</taxon>
        <taxon>Geometridae</taxon>
        <taxon>Larentiinae</taxon>
        <taxon>Operophtera</taxon>
    </lineage>
</organism>
<comment type="caution">
    <text evidence="1">The sequence shown here is derived from an EMBL/GenBank/DDBJ whole genome shotgun (WGS) entry which is preliminary data.</text>
</comment>
<dbReference type="Proteomes" id="UP000037510">
    <property type="component" value="Unassembled WGS sequence"/>
</dbReference>
<accession>A0A0L7K2T1</accession>
<evidence type="ECO:0000313" key="2">
    <source>
        <dbReference type="Proteomes" id="UP000037510"/>
    </source>
</evidence>
<proteinExistence type="predicted"/>